<evidence type="ECO:0000313" key="2">
    <source>
        <dbReference type="Proteomes" id="UP000218272"/>
    </source>
</evidence>
<dbReference type="OrthoDB" id="8347407at2"/>
<dbReference type="PANTHER" id="PTHR48100">
    <property type="entry name" value="BROAD-SPECIFICITY PHOSPHATASE YOR283W-RELATED"/>
    <property type="match status" value="1"/>
</dbReference>
<dbReference type="AlphaFoldDB" id="A0A1E1F2F2"/>
<name>A0A1E1F2F2_9SPHN</name>
<evidence type="ECO:0000313" key="1">
    <source>
        <dbReference type="EMBL" id="BAV64695.1"/>
    </source>
</evidence>
<proteinExistence type="predicted"/>
<sequence length="197" mass="21465">MTRRIFIVRHGNTFESGAQARRIGAGTDIPLVASGRVQADRLGAWFAGQSIAIRHIFSGPLQRARETAERIGGTLGKSVDAFLPWLNEIDHGPDEGLPETEVLARIGADAIAAWDEQAIAPRHWRVDAEERIAAWRTYFAEEGEGADILVTSNGAARFALVALGLPLASLKLRTGAFGELTIEAGGQIDLRRWDFRP</sequence>
<reference evidence="1 2" key="1">
    <citation type="submission" date="2016-10" db="EMBL/GenBank/DDBJ databases">
        <title>Complete Genome Sequence of the Nonylphenol-Degrading Bacterium Sphingobium cloacae JCM 10874T.</title>
        <authorList>
            <person name="Ootsuka M."/>
            <person name="Nishizawa T."/>
            <person name="Ohta H."/>
        </authorList>
    </citation>
    <scope>NUCLEOTIDE SEQUENCE [LARGE SCALE GENOMIC DNA]</scope>
    <source>
        <strain evidence="1 2">JCM 10874</strain>
    </source>
</reference>
<keyword evidence="2" id="KW-1185">Reference proteome</keyword>
<dbReference type="Gene3D" id="3.40.50.1240">
    <property type="entry name" value="Phosphoglycerate mutase-like"/>
    <property type="match status" value="1"/>
</dbReference>
<gene>
    <name evidence="1" type="ORF">SCLO_1016550</name>
</gene>
<dbReference type="SMART" id="SM00855">
    <property type="entry name" value="PGAM"/>
    <property type="match status" value="1"/>
</dbReference>
<dbReference type="GO" id="GO:0016791">
    <property type="term" value="F:phosphatase activity"/>
    <property type="evidence" value="ECO:0007669"/>
    <property type="project" value="TreeGrafter"/>
</dbReference>
<dbReference type="KEGG" id="sclo:SCLO_1016550"/>
<dbReference type="InterPro" id="IPR013078">
    <property type="entry name" value="His_Pase_superF_clade-1"/>
</dbReference>
<dbReference type="CDD" id="cd07067">
    <property type="entry name" value="HP_PGM_like"/>
    <property type="match status" value="1"/>
</dbReference>
<accession>A0A1E1F2F2</accession>
<dbReference type="RefSeq" id="WP_066514973.1">
    <property type="nucleotide sequence ID" value="NZ_AP017655.1"/>
</dbReference>
<organism evidence="1 2">
    <name type="scientific">Sphingobium cloacae</name>
    <dbReference type="NCBI Taxonomy" id="120107"/>
    <lineage>
        <taxon>Bacteria</taxon>
        <taxon>Pseudomonadati</taxon>
        <taxon>Pseudomonadota</taxon>
        <taxon>Alphaproteobacteria</taxon>
        <taxon>Sphingomonadales</taxon>
        <taxon>Sphingomonadaceae</taxon>
        <taxon>Sphingobium</taxon>
    </lineage>
</organism>
<dbReference type="Pfam" id="PF00300">
    <property type="entry name" value="His_Phos_1"/>
    <property type="match status" value="1"/>
</dbReference>
<dbReference type="EMBL" id="AP017655">
    <property type="protein sequence ID" value="BAV64695.1"/>
    <property type="molecule type" value="Genomic_DNA"/>
</dbReference>
<dbReference type="InterPro" id="IPR029033">
    <property type="entry name" value="His_PPase_superfam"/>
</dbReference>
<protein>
    <submittedName>
        <fullName evidence="1">Phosphoglycerate mutase</fullName>
    </submittedName>
</protein>
<dbReference type="SUPFAM" id="SSF53254">
    <property type="entry name" value="Phosphoglycerate mutase-like"/>
    <property type="match status" value="1"/>
</dbReference>
<dbReference type="InterPro" id="IPR050275">
    <property type="entry name" value="PGM_Phosphatase"/>
</dbReference>
<dbReference type="Proteomes" id="UP000218272">
    <property type="component" value="Chromosome SCLO_1"/>
</dbReference>